<dbReference type="OrthoDB" id="9890965at2"/>
<name>A0A2U3DA14_SULT2</name>
<organism evidence="2 3">
    <name type="scientific">Sulfoacidibacillus thermotolerans</name>
    <name type="common">Acidibacillus sulfuroxidans</name>
    <dbReference type="NCBI Taxonomy" id="1765684"/>
    <lineage>
        <taxon>Bacteria</taxon>
        <taxon>Bacillati</taxon>
        <taxon>Bacillota</taxon>
        <taxon>Bacilli</taxon>
        <taxon>Bacillales</taxon>
        <taxon>Alicyclobacillaceae</taxon>
        <taxon>Sulfoacidibacillus</taxon>
    </lineage>
</organism>
<reference evidence="2 3" key="1">
    <citation type="submission" date="2016-11" db="EMBL/GenBank/DDBJ databases">
        <title>Comparative genomics of Acidibacillus ferroxidans species.</title>
        <authorList>
            <person name="Oliveira G."/>
            <person name="Nunes G."/>
            <person name="Oliveira R."/>
            <person name="Araujo F."/>
            <person name="Salim A."/>
            <person name="Scholte L."/>
            <person name="Morais D."/>
            <person name="Nancucheo I."/>
            <person name="Johnson D.B."/>
            <person name="Grail B."/>
            <person name="Bittencourt J."/>
            <person name="Valadares R."/>
        </authorList>
    </citation>
    <scope>NUCLEOTIDE SEQUENCE [LARGE SCALE GENOMIC DNA]</scope>
    <source>
        <strain evidence="2 3">Y002</strain>
    </source>
</reference>
<keyword evidence="1" id="KW-1133">Transmembrane helix</keyword>
<keyword evidence="1" id="KW-0472">Membrane</keyword>
<keyword evidence="1" id="KW-0812">Transmembrane</keyword>
<evidence type="ECO:0000256" key="1">
    <source>
        <dbReference type="SAM" id="Phobius"/>
    </source>
</evidence>
<evidence type="ECO:0000313" key="3">
    <source>
        <dbReference type="Proteomes" id="UP000245380"/>
    </source>
</evidence>
<feature type="transmembrane region" description="Helical" evidence="1">
    <location>
        <begin position="7"/>
        <end position="27"/>
    </location>
</feature>
<proteinExistence type="predicted"/>
<feature type="transmembrane region" description="Helical" evidence="1">
    <location>
        <begin position="33"/>
        <end position="51"/>
    </location>
</feature>
<sequence>MNKRAKIGFFIFSLFVMAVLAGGAILMGTQMTYGLLVVGIGCVLAALGFVIKAKVVRMQ</sequence>
<dbReference type="EMBL" id="MPDK01000006">
    <property type="protein sequence ID" value="PWI58111.1"/>
    <property type="molecule type" value="Genomic_DNA"/>
</dbReference>
<keyword evidence="3" id="KW-1185">Reference proteome</keyword>
<comment type="caution">
    <text evidence="2">The sequence shown here is derived from an EMBL/GenBank/DDBJ whole genome shotgun (WGS) entry which is preliminary data.</text>
</comment>
<evidence type="ECO:0000313" key="2">
    <source>
        <dbReference type="EMBL" id="PWI58111.1"/>
    </source>
</evidence>
<accession>A0A2U3DA14</accession>
<gene>
    <name evidence="2" type="ORF">BM613_05465</name>
</gene>
<protein>
    <submittedName>
        <fullName evidence="2">Uncharacterized protein</fullName>
    </submittedName>
</protein>
<dbReference type="RefSeq" id="WP_109430160.1">
    <property type="nucleotide sequence ID" value="NZ_MPDK01000006.1"/>
</dbReference>
<dbReference type="Proteomes" id="UP000245380">
    <property type="component" value="Unassembled WGS sequence"/>
</dbReference>
<dbReference type="AlphaFoldDB" id="A0A2U3DA14"/>